<feature type="domain" description="DNA methylase N-4/N-6" evidence="4">
    <location>
        <begin position="24"/>
        <end position="81"/>
    </location>
</feature>
<evidence type="ECO:0000313" key="5">
    <source>
        <dbReference type="EMBL" id="CAA9548334.1"/>
    </source>
</evidence>
<protein>
    <recommendedName>
        <fullName evidence="3">Methyltransferase</fullName>
        <ecNumber evidence="3">2.1.1.-</ecNumber>
    </recommendedName>
</protein>
<reference evidence="5" key="1">
    <citation type="submission" date="2020-02" db="EMBL/GenBank/DDBJ databases">
        <authorList>
            <person name="Meier V. D."/>
        </authorList>
    </citation>
    <scope>NUCLEOTIDE SEQUENCE</scope>
    <source>
        <strain evidence="5">AVDCRST_MAG79</strain>
    </source>
</reference>
<dbReference type="SUPFAM" id="SSF53335">
    <property type="entry name" value="S-adenosyl-L-methionine-dependent methyltransferases"/>
    <property type="match status" value="1"/>
</dbReference>
<evidence type="ECO:0000256" key="2">
    <source>
        <dbReference type="ARBA" id="ARBA00022679"/>
    </source>
</evidence>
<keyword evidence="1" id="KW-0489">Methyltransferase</keyword>
<gene>
    <name evidence="5" type="ORF">AVDCRST_MAG79-2488</name>
</gene>
<dbReference type="EMBL" id="CADCWC010000377">
    <property type="protein sequence ID" value="CAA9548334.1"/>
    <property type="molecule type" value="Genomic_DNA"/>
</dbReference>
<dbReference type="Gene3D" id="3.40.50.150">
    <property type="entry name" value="Vaccinia Virus protein VP39"/>
    <property type="match status" value="1"/>
</dbReference>
<dbReference type="GO" id="GO:0003677">
    <property type="term" value="F:DNA binding"/>
    <property type="evidence" value="ECO:0007669"/>
    <property type="project" value="InterPro"/>
</dbReference>
<dbReference type="AlphaFoldDB" id="A0A6J4UG12"/>
<sequence length="160" mass="17484">MTAGSELARTRAGSTWPARYRLHKYWSRKPGDAVRALVEEHTRPGDTVLDPCCGSGVTPFEATVLGRAAVGLDVNPFAVALSRATLERCDPDRLETLGRAVLDAARVREGRWHRTRCRRCGDEAALAGSAWWGDVQAAVLVRCARCGGTRRAPAEEADRR</sequence>
<dbReference type="InterPro" id="IPR002941">
    <property type="entry name" value="DNA_methylase_N4/N6"/>
</dbReference>
<dbReference type="GO" id="GO:0032259">
    <property type="term" value="P:methylation"/>
    <property type="evidence" value="ECO:0007669"/>
    <property type="project" value="UniProtKB-KW"/>
</dbReference>
<organism evidence="5">
    <name type="scientific">uncultured Thermoleophilia bacterium</name>
    <dbReference type="NCBI Taxonomy" id="1497501"/>
    <lineage>
        <taxon>Bacteria</taxon>
        <taxon>Bacillati</taxon>
        <taxon>Actinomycetota</taxon>
        <taxon>Thermoleophilia</taxon>
        <taxon>environmental samples</taxon>
    </lineage>
</organism>
<dbReference type="EC" id="2.1.1.-" evidence="3"/>
<accession>A0A6J4UG12</accession>
<dbReference type="PRINTS" id="PR00508">
    <property type="entry name" value="S21N4MTFRASE"/>
</dbReference>
<feature type="non-terminal residue" evidence="5">
    <location>
        <position position="160"/>
    </location>
</feature>
<proteinExistence type="inferred from homology"/>
<evidence type="ECO:0000256" key="1">
    <source>
        <dbReference type="ARBA" id="ARBA00022603"/>
    </source>
</evidence>
<comment type="similarity">
    <text evidence="3">Belongs to the N(4)/N(6)-methyltransferase family.</text>
</comment>
<dbReference type="InterPro" id="IPR001091">
    <property type="entry name" value="RM_Methyltransferase"/>
</dbReference>
<dbReference type="InterPro" id="IPR029063">
    <property type="entry name" value="SAM-dependent_MTases_sf"/>
</dbReference>
<evidence type="ECO:0000256" key="3">
    <source>
        <dbReference type="RuleBase" id="RU362026"/>
    </source>
</evidence>
<evidence type="ECO:0000259" key="4">
    <source>
        <dbReference type="Pfam" id="PF01555"/>
    </source>
</evidence>
<name>A0A6J4UG12_9ACTN</name>
<keyword evidence="2" id="KW-0808">Transferase</keyword>
<dbReference type="Pfam" id="PF01555">
    <property type="entry name" value="N6_N4_Mtase"/>
    <property type="match status" value="1"/>
</dbReference>
<dbReference type="GO" id="GO:0008170">
    <property type="term" value="F:N-methyltransferase activity"/>
    <property type="evidence" value="ECO:0007669"/>
    <property type="project" value="InterPro"/>
</dbReference>